<feature type="transmembrane region" description="Helical" evidence="1">
    <location>
        <begin position="20"/>
        <end position="45"/>
    </location>
</feature>
<dbReference type="EMBL" id="BAAADB010000004">
    <property type="protein sequence ID" value="GAA0502545.1"/>
    <property type="molecule type" value="Genomic_DNA"/>
</dbReference>
<keyword evidence="1" id="KW-0472">Membrane</keyword>
<dbReference type="RefSeq" id="WP_343756250.1">
    <property type="nucleotide sequence ID" value="NZ_BAAADB010000004.1"/>
</dbReference>
<sequence>MKRTDSPSDPNDTEPTGRALGHMLLMLFGLLALAGGIATVLGLLVRGH</sequence>
<gene>
    <name evidence="2" type="ORF">GCM10008937_07770</name>
</gene>
<keyword evidence="1" id="KW-1133">Transmembrane helix</keyword>
<organism evidence="2 3">
    <name type="scientific">Deinococcus depolymerans</name>
    <dbReference type="NCBI Taxonomy" id="392408"/>
    <lineage>
        <taxon>Bacteria</taxon>
        <taxon>Thermotogati</taxon>
        <taxon>Deinococcota</taxon>
        <taxon>Deinococci</taxon>
        <taxon>Deinococcales</taxon>
        <taxon>Deinococcaceae</taxon>
        <taxon>Deinococcus</taxon>
    </lineage>
</organism>
<evidence type="ECO:0000313" key="3">
    <source>
        <dbReference type="Proteomes" id="UP001500191"/>
    </source>
</evidence>
<comment type="caution">
    <text evidence="2">The sequence shown here is derived from an EMBL/GenBank/DDBJ whole genome shotgun (WGS) entry which is preliminary data.</text>
</comment>
<name>A0ABP3LLK1_9DEIO</name>
<keyword evidence="3" id="KW-1185">Reference proteome</keyword>
<dbReference type="Proteomes" id="UP001500191">
    <property type="component" value="Unassembled WGS sequence"/>
</dbReference>
<evidence type="ECO:0000256" key="1">
    <source>
        <dbReference type="SAM" id="Phobius"/>
    </source>
</evidence>
<proteinExistence type="predicted"/>
<reference evidence="3" key="1">
    <citation type="journal article" date="2019" name="Int. J. Syst. Evol. Microbiol.">
        <title>The Global Catalogue of Microorganisms (GCM) 10K type strain sequencing project: providing services to taxonomists for standard genome sequencing and annotation.</title>
        <authorList>
            <consortium name="The Broad Institute Genomics Platform"/>
            <consortium name="The Broad Institute Genome Sequencing Center for Infectious Disease"/>
            <person name="Wu L."/>
            <person name="Ma J."/>
        </authorList>
    </citation>
    <scope>NUCLEOTIDE SEQUENCE [LARGE SCALE GENOMIC DNA]</scope>
    <source>
        <strain evidence="3">JCM 14368</strain>
    </source>
</reference>
<protein>
    <submittedName>
        <fullName evidence="2">Uncharacterized protein</fullName>
    </submittedName>
</protein>
<evidence type="ECO:0000313" key="2">
    <source>
        <dbReference type="EMBL" id="GAA0502545.1"/>
    </source>
</evidence>
<accession>A0ABP3LLK1</accession>
<keyword evidence="1" id="KW-0812">Transmembrane</keyword>